<feature type="compositionally biased region" description="Polar residues" evidence="1">
    <location>
        <begin position="402"/>
        <end position="440"/>
    </location>
</feature>
<feature type="region of interest" description="Disordered" evidence="1">
    <location>
        <begin position="244"/>
        <end position="286"/>
    </location>
</feature>
<dbReference type="RefSeq" id="WP_029634494.1">
    <property type="nucleotide sequence ID" value="NZ_JACJTA010000177.1"/>
</dbReference>
<dbReference type="InterPro" id="IPR025569">
    <property type="entry name" value="DUF4335"/>
</dbReference>
<keyword evidence="3" id="KW-1185">Reference proteome</keyword>
<sequence>MPVSNPVIRRYTPPTCTLEVMAQSSSLSGWTGKSVLKQLNFELRFDDPRLPEERRISIKGDRDQLEALYNAVTNYVQEFLQKSPENFWANFSEPKDSTKISEHPELKGFNQTLLPQETLKSSKSFNNFQMPGAGIHLEPSSYLAHNLFLGSLANQISGDVIQLSLLQLFDLATALDEYSAEVMALPSLNRRSSTFSLPSWTPAAAVVLVALGLTPFTWQYANNIRQKQLTAKKTASTQEIALQPSPSALFPTPQPGLTPPDKLVPPLGTTPAVPGSTLPTPPSPGSILPTTPIPGSILPTTPIPSSAKTAPGSFPPIPQTAPGSTFSTAPLPSSGSALTIPGTTAPTLSRSSGKTATTKVSDPFAIPPNSQQTSRTSSIPKNGIVLPNTANLPSNLPPATGDISSGISPANPPLATSPNARRSNTDISASSPTRVPSLATNDNSLAEKLRQGRNAPSEVATGTLFDTPQVAEARDFFKKRWQPPTELKQTLEYSLLIGVDGKVERILPLGKAARDYIDSTGMPGIGQPFVSPNRNGQNVRIRAVLSPDGKVQTFPESQ</sequence>
<dbReference type="EMBL" id="JACJTA010000177">
    <property type="protein sequence ID" value="MBD2609604.1"/>
    <property type="molecule type" value="Genomic_DNA"/>
</dbReference>
<dbReference type="Proteomes" id="UP000660380">
    <property type="component" value="Unassembled WGS sequence"/>
</dbReference>
<dbReference type="Pfam" id="PF14233">
    <property type="entry name" value="DUF4335"/>
    <property type="match status" value="1"/>
</dbReference>
<feature type="region of interest" description="Disordered" evidence="1">
    <location>
        <begin position="321"/>
        <end position="440"/>
    </location>
</feature>
<name>A0ABR8H1Z5_9CYAN</name>
<accession>A0ABR8H1Z5</accession>
<comment type="caution">
    <text evidence="2">The sequence shown here is derived from an EMBL/GenBank/DDBJ whole genome shotgun (WGS) entry which is preliminary data.</text>
</comment>
<feature type="compositionally biased region" description="Polar residues" evidence="1">
    <location>
        <begin position="321"/>
        <end position="360"/>
    </location>
</feature>
<proteinExistence type="predicted"/>
<gene>
    <name evidence="2" type="ORF">H6G81_35220</name>
</gene>
<evidence type="ECO:0000256" key="1">
    <source>
        <dbReference type="SAM" id="MobiDB-lite"/>
    </source>
</evidence>
<organism evidence="2 3">
    <name type="scientific">Scytonema hofmannii FACHB-248</name>
    <dbReference type="NCBI Taxonomy" id="1842502"/>
    <lineage>
        <taxon>Bacteria</taxon>
        <taxon>Bacillati</taxon>
        <taxon>Cyanobacteriota</taxon>
        <taxon>Cyanophyceae</taxon>
        <taxon>Nostocales</taxon>
        <taxon>Scytonemataceae</taxon>
        <taxon>Scytonema</taxon>
    </lineage>
</organism>
<protein>
    <submittedName>
        <fullName evidence="2">DUF4335 domain-containing protein</fullName>
    </submittedName>
</protein>
<evidence type="ECO:0000313" key="2">
    <source>
        <dbReference type="EMBL" id="MBD2609604.1"/>
    </source>
</evidence>
<feature type="compositionally biased region" description="Polar residues" evidence="1">
    <location>
        <begin position="368"/>
        <end position="380"/>
    </location>
</feature>
<reference evidence="2 3" key="1">
    <citation type="journal article" date="2020" name="ISME J.">
        <title>Comparative genomics reveals insights into cyanobacterial evolution and habitat adaptation.</title>
        <authorList>
            <person name="Chen M.Y."/>
            <person name="Teng W.K."/>
            <person name="Zhao L."/>
            <person name="Hu C.X."/>
            <person name="Zhou Y.K."/>
            <person name="Han B.P."/>
            <person name="Song L.R."/>
            <person name="Shu W.S."/>
        </authorList>
    </citation>
    <scope>NUCLEOTIDE SEQUENCE [LARGE SCALE GENOMIC DNA]</scope>
    <source>
        <strain evidence="2 3">FACHB-248</strain>
    </source>
</reference>
<evidence type="ECO:0000313" key="3">
    <source>
        <dbReference type="Proteomes" id="UP000660380"/>
    </source>
</evidence>